<protein>
    <submittedName>
        <fullName evidence="1">Class I SAM-dependent methyltransferase</fullName>
    </submittedName>
</protein>
<evidence type="ECO:0000313" key="1">
    <source>
        <dbReference type="EMBL" id="MFD2114450.1"/>
    </source>
</evidence>
<dbReference type="RefSeq" id="WP_377769432.1">
    <property type="nucleotide sequence ID" value="NZ_JBHUHO010000005.1"/>
</dbReference>
<dbReference type="Gene3D" id="3.40.50.150">
    <property type="entry name" value="Vaccinia Virus protein VP39"/>
    <property type="match status" value="1"/>
</dbReference>
<evidence type="ECO:0000313" key="2">
    <source>
        <dbReference type="Proteomes" id="UP001597362"/>
    </source>
</evidence>
<comment type="caution">
    <text evidence="1">The sequence shown here is derived from an EMBL/GenBank/DDBJ whole genome shotgun (WGS) entry which is preliminary data.</text>
</comment>
<keyword evidence="1" id="KW-0808">Transferase</keyword>
<dbReference type="InterPro" id="IPR010719">
    <property type="entry name" value="MnmM_MeTrfase"/>
</dbReference>
<sequence length="192" mass="21123">MGFLSVLSTAHLWIKQRVQVGEPVIDATCGTGVDTLALAELTGKHGFVYAFDIQQTAILQSEKRLAATPNYESLASVQFIKGSHSNMNDYIKTEHQQNIAAIMFNLGYLPGGDEQIITEPSSTIAALELAISLLRKGGIITCVLYPGHAGGAEEAQLVESWTRQLPVHLVQVVKYQQMQRERSPYLIAIERK</sequence>
<keyword evidence="1" id="KW-0489">Methyltransferase</keyword>
<dbReference type="CDD" id="cd02440">
    <property type="entry name" value="AdoMet_MTases"/>
    <property type="match status" value="1"/>
</dbReference>
<dbReference type="GO" id="GO:0008168">
    <property type="term" value="F:methyltransferase activity"/>
    <property type="evidence" value="ECO:0007669"/>
    <property type="project" value="UniProtKB-KW"/>
</dbReference>
<dbReference type="InterPro" id="IPR029063">
    <property type="entry name" value="SAM-dependent_MTases_sf"/>
</dbReference>
<dbReference type="Pfam" id="PF06962">
    <property type="entry name" value="rRNA_methylase"/>
    <property type="match status" value="1"/>
</dbReference>
<dbReference type="EMBL" id="JBHUHO010000005">
    <property type="protein sequence ID" value="MFD2114450.1"/>
    <property type="molecule type" value="Genomic_DNA"/>
</dbReference>
<reference evidence="2" key="1">
    <citation type="journal article" date="2019" name="Int. J. Syst. Evol. Microbiol.">
        <title>The Global Catalogue of Microorganisms (GCM) 10K type strain sequencing project: providing services to taxonomists for standard genome sequencing and annotation.</title>
        <authorList>
            <consortium name="The Broad Institute Genomics Platform"/>
            <consortium name="The Broad Institute Genome Sequencing Center for Infectious Disease"/>
            <person name="Wu L."/>
            <person name="Ma J."/>
        </authorList>
    </citation>
    <scope>NUCLEOTIDE SEQUENCE [LARGE SCALE GENOMIC DNA]</scope>
    <source>
        <strain evidence="2">GH52</strain>
    </source>
</reference>
<name>A0ABW4YFT1_9BACL</name>
<dbReference type="SUPFAM" id="SSF53335">
    <property type="entry name" value="S-adenosyl-L-methionine-dependent methyltransferases"/>
    <property type="match status" value="1"/>
</dbReference>
<dbReference type="Proteomes" id="UP001597362">
    <property type="component" value="Unassembled WGS sequence"/>
</dbReference>
<accession>A0ABW4YFT1</accession>
<dbReference type="PANTHER" id="PTHR35276:SF1">
    <property type="entry name" value="TRNA (MNM(5)S(2)U34)-METHYLTRANSFERASE, CHLOROPLASTIC"/>
    <property type="match status" value="1"/>
</dbReference>
<dbReference type="GO" id="GO:0032259">
    <property type="term" value="P:methylation"/>
    <property type="evidence" value="ECO:0007669"/>
    <property type="project" value="UniProtKB-KW"/>
</dbReference>
<dbReference type="PANTHER" id="PTHR35276">
    <property type="entry name" value="S-ADENOSYL-L-METHIONINE-DEPENDENT METHYLTRANSFERASES SUPERFAMILY PROTEIN"/>
    <property type="match status" value="1"/>
</dbReference>
<keyword evidence="2" id="KW-1185">Reference proteome</keyword>
<organism evidence="1 2">
    <name type="scientific">Paenibacillus yanchengensis</name>
    <dbReference type="NCBI Taxonomy" id="2035833"/>
    <lineage>
        <taxon>Bacteria</taxon>
        <taxon>Bacillati</taxon>
        <taxon>Bacillota</taxon>
        <taxon>Bacilli</taxon>
        <taxon>Bacillales</taxon>
        <taxon>Paenibacillaceae</taxon>
        <taxon>Paenibacillus</taxon>
    </lineage>
</organism>
<proteinExistence type="predicted"/>
<gene>
    <name evidence="1" type="ORF">ACFSJH_01605</name>
</gene>